<keyword evidence="7" id="KW-1185">Reference proteome</keyword>
<organism evidence="6 7">
    <name type="scientific">Microdochium bolleyi</name>
    <dbReference type="NCBI Taxonomy" id="196109"/>
    <lineage>
        <taxon>Eukaryota</taxon>
        <taxon>Fungi</taxon>
        <taxon>Dikarya</taxon>
        <taxon>Ascomycota</taxon>
        <taxon>Pezizomycotina</taxon>
        <taxon>Sordariomycetes</taxon>
        <taxon>Xylariomycetidae</taxon>
        <taxon>Xylariales</taxon>
        <taxon>Microdochiaceae</taxon>
        <taxon>Microdochium</taxon>
    </lineage>
</organism>
<feature type="compositionally biased region" description="Basic and acidic residues" evidence="4">
    <location>
        <begin position="225"/>
        <end position="242"/>
    </location>
</feature>
<feature type="compositionally biased region" description="Polar residues" evidence="4">
    <location>
        <begin position="126"/>
        <end position="136"/>
    </location>
</feature>
<dbReference type="OrthoDB" id="444325at2759"/>
<feature type="region of interest" description="Disordered" evidence="4">
    <location>
        <begin position="366"/>
        <end position="427"/>
    </location>
</feature>
<feature type="compositionally biased region" description="Basic and acidic residues" evidence="4">
    <location>
        <begin position="203"/>
        <end position="218"/>
    </location>
</feature>
<name>A0A136IKK3_9PEZI</name>
<dbReference type="AlphaFoldDB" id="A0A136IKK3"/>
<evidence type="ECO:0000256" key="2">
    <source>
        <dbReference type="ARBA" id="ARBA00022771"/>
    </source>
</evidence>
<protein>
    <recommendedName>
        <fullName evidence="5">Zinc knuckle CX2CX3GHX4C domain-containing protein</fullName>
    </recommendedName>
</protein>
<keyword evidence="1" id="KW-0479">Metal-binding</keyword>
<dbReference type="Pfam" id="PF13696">
    <property type="entry name" value="zf-CCHC_2"/>
    <property type="match status" value="1"/>
</dbReference>
<evidence type="ECO:0000313" key="6">
    <source>
        <dbReference type="EMBL" id="KXJ85492.1"/>
    </source>
</evidence>
<feature type="compositionally biased region" description="Basic and acidic residues" evidence="4">
    <location>
        <begin position="51"/>
        <end position="79"/>
    </location>
</feature>
<feature type="region of interest" description="Disordered" evidence="4">
    <location>
        <begin position="1"/>
        <end position="137"/>
    </location>
</feature>
<feature type="compositionally biased region" description="Basic and acidic residues" evidence="4">
    <location>
        <begin position="1"/>
        <end position="19"/>
    </location>
</feature>
<evidence type="ECO:0000256" key="1">
    <source>
        <dbReference type="ARBA" id="ARBA00022723"/>
    </source>
</evidence>
<evidence type="ECO:0000313" key="7">
    <source>
        <dbReference type="Proteomes" id="UP000070501"/>
    </source>
</evidence>
<gene>
    <name evidence="6" type="ORF">Micbo1qcDRAFT_209900</name>
</gene>
<evidence type="ECO:0000259" key="5">
    <source>
        <dbReference type="Pfam" id="PF13696"/>
    </source>
</evidence>
<evidence type="ECO:0000256" key="4">
    <source>
        <dbReference type="SAM" id="MobiDB-lite"/>
    </source>
</evidence>
<keyword evidence="3" id="KW-0862">Zinc</keyword>
<reference evidence="7" key="1">
    <citation type="submission" date="2016-02" db="EMBL/GenBank/DDBJ databases">
        <title>Draft genome sequence of Microdochium bolleyi, a fungal endophyte of beachgrass.</title>
        <authorList>
            <consortium name="DOE Joint Genome Institute"/>
            <person name="David A.S."/>
            <person name="May G."/>
            <person name="Haridas S."/>
            <person name="Lim J."/>
            <person name="Wang M."/>
            <person name="Labutti K."/>
            <person name="Lipzen A."/>
            <person name="Barry K."/>
            <person name="Grigoriev I.V."/>
        </authorList>
    </citation>
    <scope>NUCLEOTIDE SEQUENCE [LARGE SCALE GENOMIC DNA]</scope>
    <source>
        <strain evidence="7">J235TASD1</strain>
    </source>
</reference>
<dbReference type="InterPro" id="IPR025829">
    <property type="entry name" value="Zn_knuckle_CX2CX3GHX4C"/>
</dbReference>
<feature type="compositionally biased region" description="Basic and acidic residues" evidence="4">
    <location>
        <begin position="321"/>
        <end position="330"/>
    </location>
</feature>
<evidence type="ECO:0000256" key="3">
    <source>
        <dbReference type="ARBA" id="ARBA00022833"/>
    </source>
</evidence>
<feature type="compositionally biased region" description="Basic and acidic residues" evidence="4">
    <location>
        <begin position="270"/>
        <end position="282"/>
    </location>
</feature>
<keyword evidence="2" id="KW-0863">Zinc-finger</keyword>
<dbReference type="Proteomes" id="UP000070501">
    <property type="component" value="Unassembled WGS sequence"/>
</dbReference>
<sequence>MHEARARMLQEAPGDKADDTPGDGEIAPSAASDAAVQRKTGANTMPLGARNRFDPGRAAADDEPKAPDDGVQRQSEAKVQRGTAKPLHADASKTATSKQQIASKKTKKAPRSKKGNHLPAEYAKNKTGNGNWTYSPSKDVPEGYICKRCARPGHWLQHCPTNLDPSYDVPPYRDYKCDICGARGEHFVTLCPRNREPTSLTRQRQDMRNKVDTDAEHPRLKHYQSTRDDLSGRTPEPREATASRRSFQSRLDEAREALCGKSRKRAASRSYDDDRYRKRQDIGRLSYADGATSSYGLPMGSKHDRAAQPEAGPESSLLKTTPEKVMDHQPTKSFGVSKSTQPVVNLHEAPMSCTSWQANIEALIGRHNPKDGHIGSKKRSSELREDQGTNSTQHLKTEAFASSRKTGQNGKVSVKAEHGTTADNKVTSDLQDRIDKLAGWSKPDLIKLAEKQANEFLEALGREILSGASEQKLQLRPAVAGVQESSNW</sequence>
<feature type="compositionally biased region" description="Basic residues" evidence="4">
    <location>
        <begin position="104"/>
        <end position="116"/>
    </location>
</feature>
<dbReference type="STRING" id="196109.A0A136IKK3"/>
<proteinExistence type="predicted"/>
<feature type="region of interest" description="Disordered" evidence="4">
    <location>
        <begin position="198"/>
        <end position="339"/>
    </location>
</feature>
<accession>A0A136IKK3</accession>
<dbReference type="InParanoid" id="A0A136IKK3"/>
<dbReference type="Gene3D" id="4.10.60.10">
    <property type="entry name" value="Zinc finger, CCHC-type"/>
    <property type="match status" value="1"/>
</dbReference>
<dbReference type="EMBL" id="KQ964280">
    <property type="protein sequence ID" value="KXJ85492.1"/>
    <property type="molecule type" value="Genomic_DNA"/>
</dbReference>
<dbReference type="GO" id="GO:0008270">
    <property type="term" value="F:zinc ion binding"/>
    <property type="evidence" value="ECO:0007669"/>
    <property type="project" value="UniProtKB-KW"/>
</dbReference>
<feature type="domain" description="Zinc knuckle CX2CX3GHX4C" evidence="5">
    <location>
        <begin position="141"/>
        <end position="161"/>
    </location>
</feature>
<feature type="compositionally biased region" description="Basic and acidic residues" evidence="4">
    <location>
        <begin position="368"/>
        <end position="387"/>
    </location>
</feature>